<keyword evidence="3 5" id="KW-1133">Transmembrane helix</keyword>
<keyword evidence="9" id="KW-1185">Reference proteome</keyword>
<evidence type="ECO:0000256" key="2">
    <source>
        <dbReference type="ARBA" id="ARBA00022692"/>
    </source>
</evidence>
<organism evidence="8 9">
    <name type="scientific">Paralvinella palmiformis</name>
    <dbReference type="NCBI Taxonomy" id="53620"/>
    <lineage>
        <taxon>Eukaryota</taxon>
        <taxon>Metazoa</taxon>
        <taxon>Spiralia</taxon>
        <taxon>Lophotrochozoa</taxon>
        <taxon>Annelida</taxon>
        <taxon>Polychaeta</taxon>
        <taxon>Sedentaria</taxon>
        <taxon>Canalipalpata</taxon>
        <taxon>Terebellida</taxon>
        <taxon>Terebelliformia</taxon>
        <taxon>Alvinellidae</taxon>
        <taxon>Paralvinella</taxon>
    </lineage>
</organism>
<gene>
    <name evidence="8" type="ORF">LSH36_225g02029</name>
</gene>
<name>A0AAD9JP02_9ANNE</name>
<feature type="transmembrane region" description="Helical" evidence="5">
    <location>
        <begin position="186"/>
        <end position="207"/>
    </location>
</feature>
<evidence type="ECO:0000313" key="9">
    <source>
        <dbReference type="Proteomes" id="UP001208570"/>
    </source>
</evidence>
<dbReference type="PANTHER" id="PTHR46641:SF2">
    <property type="entry name" value="FMRFAMIDE RECEPTOR"/>
    <property type="match status" value="1"/>
</dbReference>
<accession>A0AAD9JP02</accession>
<feature type="transmembrane region" description="Helical" evidence="5">
    <location>
        <begin position="90"/>
        <end position="109"/>
    </location>
</feature>
<dbReference type="AlphaFoldDB" id="A0AAD9JP02"/>
<dbReference type="PROSITE" id="PS50262">
    <property type="entry name" value="G_PROTEIN_RECEP_F1_2"/>
    <property type="match status" value="1"/>
</dbReference>
<dbReference type="GO" id="GO:0016020">
    <property type="term" value="C:membrane"/>
    <property type="evidence" value="ECO:0007669"/>
    <property type="project" value="UniProtKB-SubCell"/>
</dbReference>
<dbReference type="Pfam" id="PF00001">
    <property type="entry name" value="7tm_1"/>
    <property type="match status" value="1"/>
</dbReference>
<keyword evidence="4 5" id="KW-0472">Membrane</keyword>
<evidence type="ECO:0000256" key="5">
    <source>
        <dbReference type="SAM" id="Phobius"/>
    </source>
</evidence>
<dbReference type="PRINTS" id="PR00237">
    <property type="entry name" value="GPCRRHODOPSN"/>
</dbReference>
<protein>
    <recommendedName>
        <fullName evidence="7">G-protein coupled receptors family 1 profile domain-containing protein</fullName>
    </recommendedName>
</protein>
<feature type="chain" id="PRO_5041910612" description="G-protein coupled receptors family 1 profile domain-containing protein" evidence="6">
    <location>
        <begin position="25"/>
        <end position="293"/>
    </location>
</feature>
<evidence type="ECO:0000256" key="1">
    <source>
        <dbReference type="ARBA" id="ARBA00004370"/>
    </source>
</evidence>
<evidence type="ECO:0000256" key="6">
    <source>
        <dbReference type="SAM" id="SignalP"/>
    </source>
</evidence>
<feature type="transmembrane region" description="Helical" evidence="5">
    <location>
        <begin position="227"/>
        <end position="251"/>
    </location>
</feature>
<dbReference type="PANTHER" id="PTHR46641">
    <property type="entry name" value="FMRFAMIDE RECEPTOR-RELATED"/>
    <property type="match status" value="1"/>
</dbReference>
<reference evidence="8" key="1">
    <citation type="journal article" date="2023" name="Mol. Biol. Evol.">
        <title>Third-Generation Sequencing Reveals the Adaptive Role of the Epigenome in Three Deep-Sea Polychaetes.</title>
        <authorList>
            <person name="Perez M."/>
            <person name="Aroh O."/>
            <person name="Sun Y."/>
            <person name="Lan Y."/>
            <person name="Juniper S.K."/>
            <person name="Young C.R."/>
            <person name="Angers B."/>
            <person name="Qian P.Y."/>
        </authorList>
    </citation>
    <scope>NUCLEOTIDE SEQUENCE</scope>
    <source>
        <strain evidence="8">P08H-3</strain>
    </source>
</reference>
<evidence type="ECO:0000256" key="4">
    <source>
        <dbReference type="ARBA" id="ARBA00023136"/>
    </source>
</evidence>
<comment type="caution">
    <text evidence="8">The sequence shown here is derived from an EMBL/GenBank/DDBJ whole genome shotgun (WGS) entry which is preliminary data.</text>
</comment>
<dbReference type="InterPro" id="IPR052954">
    <property type="entry name" value="GPCR-Ligand_Int"/>
</dbReference>
<feature type="transmembrane region" description="Helical" evidence="5">
    <location>
        <begin position="55"/>
        <end position="78"/>
    </location>
</feature>
<dbReference type="Proteomes" id="UP001208570">
    <property type="component" value="Unassembled WGS sequence"/>
</dbReference>
<keyword evidence="2 5" id="KW-0812">Transmembrane</keyword>
<feature type="transmembrane region" description="Helical" evidence="5">
    <location>
        <begin position="142"/>
        <end position="165"/>
    </location>
</feature>
<dbReference type="InterPro" id="IPR017452">
    <property type="entry name" value="GPCR_Rhodpsn_7TM"/>
</dbReference>
<sequence length="293" mass="33259">MSMLMINLAVVDTLLLIVWTTMMALPALCDFRGGCAFYDRVKPALSAYGWPLGSTFHMQATWSIVAITFSRFVSVCWASRSNQVDSRLRVKGRLLMMHVLCILFNVPRFCEKYISFDPEGHMISPNTRLGASSVYAYLYQVFLYYLVIYVIPLSLLTYFTARLCISLRAARKRREALTAKARDNNDLTFSLVIVVVVFIVCQLVNPIRRLLAAVYVDRDLGCGSVYLYYRSWVATLVNFNSACNFFIFCLCSPGFRRRLKRILYDRAKVGAIGSEGQRVNKSHTTKTTSVGTT</sequence>
<evidence type="ECO:0000313" key="8">
    <source>
        <dbReference type="EMBL" id="KAK2155968.1"/>
    </source>
</evidence>
<dbReference type="SUPFAM" id="SSF81321">
    <property type="entry name" value="Family A G protein-coupled receptor-like"/>
    <property type="match status" value="1"/>
</dbReference>
<dbReference type="InterPro" id="IPR000276">
    <property type="entry name" value="GPCR_Rhodpsn"/>
</dbReference>
<comment type="subcellular location">
    <subcellularLocation>
        <location evidence="1">Membrane</location>
    </subcellularLocation>
</comment>
<feature type="signal peptide" evidence="6">
    <location>
        <begin position="1"/>
        <end position="24"/>
    </location>
</feature>
<dbReference type="Gene3D" id="1.20.1070.10">
    <property type="entry name" value="Rhodopsin 7-helix transmembrane proteins"/>
    <property type="match status" value="1"/>
</dbReference>
<proteinExistence type="predicted"/>
<dbReference type="GO" id="GO:0004930">
    <property type="term" value="F:G protein-coupled receptor activity"/>
    <property type="evidence" value="ECO:0007669"/>
    <property type="project" value="InterPro"/>
</dbReference>
<keyword evidence="6" id="KW-0732">Signal</keyword>
<evidence type="ECO:0000256" key="3">
    <source>
        <dbReference type="ARBA" id="ARBA00022989"/>
    </source>
</evidence>
<dbReference type="EMBL" id="JAODUP010000225">
    <property type="protein sequence ID" value="KAK2155968.1"/>
    <property type="molecule type" value="Genomic_DNA"/>
</dbReference>
<evidence type="ECO:0000259" key="7">
    <source>
        <dbReference type="PROSITE" id="PS50262"/>
    </source>
</evidence>
<feature type="domain" description="G-protein coupled receptors family 1 profile" evidence="7">
    <location>
        <begin position="1"/>
        <end position="248"/>
    </location>
</feature>